<dbReference type="EMBL" id="BNAW01000006">
    <property type="protein sequence ID" value="GHG06063.1"/>
    <property type="molecule type" value="Genomic_DNA"/>
</dbReference>
<dbReference type="Gene3D" id="3.40.50.1450">
    <property type="entry name" value="HybD-like"/>
    <property type="match status" value="1"/>
</dbReference>
<comment type="similarity">
    <text evidence="1">Belongs to the peptidase A31 family.</text>
</comment>
<keyword evidence="4" id="KW-0378">Hydrolase</keyword>
<comment type="caution">
    <text evidence="6">The sequence shown here is derived from an EMBL/GenBank/DDBJ whole genome shotgun (WGS) entry which is preliminary data.</text>
</comment>
<dbReference type="RefSeq" id="WP_191309097.1">
    <property type="nucleotide sequence ID" value="NZ_BNAW01000006.1"/>
</dbReference>
<evidence type="ECO:0000256" key="5">
    <source>
        <dbReference type="SAM" id="MobiDB-lite"/>
    </source>
</evidence>
<dbReference type="PANTHER" id="PTHR30302">
    <property type="entry name" value="HYDROGENASE 1 MATURATION PROTEASE"/>
    <property type="match status" value="1"/>
</dbReference>
<proteinExistence type="inferred from homology"/>
<protein>
    <submittedName>
        <fullName evidence="6">Peptidase M52</fullName>
    </submittedName>
</protein>
<feature type="compositionally biased region" description="Low complexity" evidence="5">
    <location>
        <begin position="155"/>
        <end position="172"/>
    </location>
</feature>
<evidence type="ECO:0000256" key="3">
    <source>
        <dbReference type="ARBA" id="ARBA00022750"/>
    </source>
</evidence>
<dbReference type="InterPro" id="IPR023430">
    <property type="entry name" value="Pept_HybD-like_dom_sf"/>
</dbReference>
<dbReference type="Pfam" id="PF01750">
    <property type="entry name" value="HycI"/>
    <property type="match status" value="1"/>
</dbReference>
<evidence type="ECO:0000313" key="7">
    <source>
        <dbReference type="Proteomes" id="UP000649955"/>
    </source>
</evidence>
<evidence type="ECO:0000256" key="2">
    <source>
        <dbReference type="ARBA" id="ARBA00022670"/>
    </source>
</evidence>
<keyword evidence="3" id="KW-0064">Aspartyl protease</keyword>
<reference evidence="7" key="1">
    <citation type="journal article" date="2019" name="Int. J. Syst. Evol. Microbiol.">
        <title>The Global Catalogue of Microorganisms (GCM) 10K type strain sequencing project: providing services to taxonomists for standard genome sequencing and annotation.</title>
        <authorList>
            <consortium name="The Broad Institute Genomics Platform"/>
            <consortium name="The Broad Institute Genome Sequencing Center for Infectious Disease"/>
            <person name="Wu L."/>
            <person name="Ma J."/>
        </authorList>
    </citation>
    <scope>NUCLEOTIDE SEQUENCE [LARGE SCALE GENOMIC DNA]</scope>
    <source>
        <strain evidence="7">CGMCC 4.7680</strain>
    </source>
</reference>
<name>A0ABQ3KDR5_9PSEU</name>
<accession>A0ABQ3KDR5</accession>
<dbReference type="InterPro" id="IPR000671">
    <property type="entry name" value="Peptidase_A31"/>
</dbReference>
<keyword evidence="2" id="KW-0645">Protease</keyword>
<dbReference type="NCBIfam" id="TIGR00072">
    <property type="entry name" value="hydrog_prot"/>
    <property type="match status" value="1"/>
</dbReference>
<dbReference type="Proteomes" id="UP000649955">
    <property type="component" value="Unassembled WGS sequence"/>
</dbReference>
<dbReference type="PANTHER" id="PTHR30302:SF1">
    <property type="entry name" value="HYDROGENASE 2 MATURATION PROTEASE"/>
    <property type="match status" value="1"/>
</dbReference>
<evidence type="ECO:0000313" key="6">
    <source>
        <dbReference type="EMBL" id="GHG06063.1"/>
    </source>
</evidence>
<sequence length="172" mass="17785">MRPRVLVASIGNVFLHDDGFGVEVLRELDRAGLPPWVQIADYDIATVHLAYDLTGGYDTTILLDATPHGSPPGTLSLTSAIDTHDLPGDSVVRLLRLLGGDAGRVLVLSCEPACVDGGIGLSAAVRTAVPTAVRVVTELAWGASPELPVKEKAEAWPTPAGPAAAAGLPAPR</sequence>
<dbReference type="SUPFAM" id="SSF53163">
    <property type="entry name" value="HybD-like"/>
    <property type="match status" value="1"/>
</dbReference>
<organism evidence="6 7">
    <name type="scientific">Amycolatopsis bullii</name>
    <dbReference type="NCBI Taxonomy" id="941987"/>
    <lineage>
        <taxon>Bacteria</taxon>
        <taxon>Bacillati</taxon>
        <taxon>Actinomycetota</taxon>
        <taxon>Actinomycetes</taxon>
        <taxon>Pseudonocardiales</taxon>
        <taxon>Pseudonocardiaceae</taxon>
        <taxon>Amycolatopsis</taxon>
    </lineage>
</organism>
<evidence type="ECO:0000256" key="1">
    <source>
        <dbReference type="ARBA" id="ARBA00006814"/>
    </source>
</evidence>
<feature type="region of interest" description="Disordered" evidence="5">
    <location>
        <begin position="152"/>
        <end position="172"/>
    </location>
</feature>
<gene>
    <name evidence="6" type="ORF">GCM10017567_23070</name>
</gene>
<evidence type="ECO:0000256" key="4">
    <source>
        <dbReference type="ARBA" id="ARBA00022801"/>
    </source>
</evidence>
<dbReference type="PRINTS" id="PR00446">
    <property type="entry name" value="HYDRGNUPTAKE"/>
</dbReference>
<keyword evidence="7" id="KW-1185">Reference proteome</keyword>